<protein>
    <submittedName>
        <fullName evidence="1">Uncharacterized protein</fullName>
    </submittedName>
</protein>
<proteinExistence type="predicted"/>
<evidence type="ECO:0000313" key="1">
    <source>
        <dbReference type="EMBL" id="MBF1164401.1"/>
    </source>
</evidence>
<evidence type="ECO:0000313" key="2">
    <source>
        <dbReference type="Proteomes" id="UP000718593"/>
    </source>
</evidence>
<dbReference type="EMBL" id="JABZMI010000065">
    <property type="protein sequence ID" value="MBF1164401.1"/>
    <property type="molecule type" value="Genomic_DNA"/>
</dbReference>
<gene>
    <name evidence="1" type="ORF">HXL68_05105</name>
</gene>
<sequence>MTSQADEMRSLYLQTITVLSNTFRRLERQVPKPQQVPFRDGFVFRFIEQTLEQALLLKLARVVTGLRAVDVLLKAGLLQEMAATCRMLDEIGEDIAFLAAPLTNDEITELHKRYLGGFWAEEFQAPDNTLARHQKPDTPKRNKIQAYVQRVLNPDDNPSRIADVNQALSSTYSGYIHASAPQVMDLYGGNPAHFHIEGMQGTPLMEDHVYDAWNYFYRGIGGGIVVSRAFGDSSLSKTLGEFHDKFLEQSGERANGLPRIAGAEPQLRQPA</sequence>
<dbReference type="Proteomes" id="UP000718593">
    <property type="component" value="Unassembled WGS sequence"/>
</dbReference>
<reference evidence="1" key="1">
    <citation type="submission" date="2020-04" db="EMBL/GenBank/DDBJ databases">
        <title>Deep metagenomics examines the oral microbiome during advanced dental caries in children, revealing novel taxa and co-occurrences with host molecules.</title>
        <authorList>
            <person name="Baker J.L."/>
            <person name="Morton J.T."/>
            <person name="Dinis M."/>
            <person name="Alvarez R."/>
            <person name="Tran N.C."/>
            <person name="Knight R."/>
            <person name="Edlund A."/>
        </authorList>
    </citation>
    <scope>NUCLEOTIDE SEQUENCE</scope>
    <source>
        <strain evidence="1">JCVI_32_bin.24</strain>
    </source>
</reference>
<organism evidence="1 2">
    <name type="scientific">Dechloromonas agitata</name>
    <dbReference type="NCBI Taxonomy" id="73030"/>
    <lineage>
        <taxon>Bacteria</taxon>
        <taxon>Pseudomonadati</taxon>
        <taxon>Pseudomonadota</taxon>
        <taxon>Betaproteobacteria</taxon>
        <taxon>Rhodocyclales</taxon>
        <taxon>Azonexaceae</taxon>
        <taxon>Dechloromonas</taxon>
    </lineage>
</organism>
<comment type="caution">
    <text evidence="1">The sequence shown here is derived from an EMBL/GenBank/DDBJ whole genome shotgun (WGS) entry which is preliminary data.</text>
</comment>
<name>A0A930FYT4_9RHOO</name>
<dbReference type="AlphaFoldDB" id="A0A930FYT4"/>
<accession>A0A930FYT4</accession>